<dbReference type="AlphaFoldDB" id="A0A2J8TQJ6"/>
<accession>A0A2J8TQJ6</accession>
<name>A0A2J8TQJ6_PONAB</name>
<organism evidence="1">
    <name type="scientific">Pongo abelii</name>
    <name type="common">Sumatran orangutan</name>
    <name type="synonym">Pongo pygmaeus abelii</name>
    <dbReference type="NCBI Taxonomy" id="9601"/>
    <lineage>
        <taxon>Eukaryota</taxon>
        <taxon>Metazoa</taxon>
        <taxon>Chordata</taxon>
        <taxon>Craniata</taxon>
        <taxon>Vertebrata</taxon>
        <taxon>Euteleostomi</taxon>
        <taxon>Mammalia</taxon>
        <taxon>Eutheria</taxon>
        <taxon>Euarchontoglires</taxon>
        <taxon>Primates</taxon>
        <taxon>Haplorrhini</taxon>
        <taxon>Catarrhini</taxon>
        <taxon>Hominidae</taxon>
        <taxon>Pongo</taxon>
    </lineage>
</organism>
<proteinExistence type="predicted"/>
<sequence length="50" mass="5708">MEERGGVYAGRGLELGFWEWEVVTVMSVFSRSRIKCVPADVYSFIYSCPV</sequence>
<dbReference type="EMBL" id="NDHI03003486">
    <property type="protein sequence ID" value="PNJ35299.1"/>
    <property type="molecule type" value="Genomic_DNA"/>
</dbReference>
<evidence type="ECO:0000313" key="1">
    <source>
        <dbReference type="EMBL" id="PNJ35299.1"/>
    </source>
</evidence>
<reference evidence="1" key="1">
    <citation type="submission" date="2017-12" db="EMBL/GenBank/DDBJ databases">
        <title>High-resolution comparative analysis of great ape genomes.</title>
        <authorList>
            <person name="Pollen A."/>
            <person name="Hastie A."/>
            <person name="Hormozdiari F."/>
            <person name="Dougherty M."/>
            <person name="Liu R."/>
            <person name="Chaisson M."/>
            <person name="Hoppe E."/>
            <person name="Hill C."/>
            <person name="Pang A."/>
            <person name="Hillier L."/>
            <person name="Baker C."/>
            <person name="Armstrong J."/>
            <person name="Shendure J."/>
            <person name="Paten B."/>
            <person name="Wilson R."/>
            <person name="Chao H."/>
            <person name="Schneider V."/>
            <person name="Ventura M."/>
            <person name="Kronenberg Z."/>
            <person name="Murali S."/>
            <person name="Gordon D."/>
            <person name="Cantsilieris S."/>
            <person name="Munson K."/>
            <person name="Nelson B."/>
            <person name="Raja A."/>
            <person name="Underwood J."/>
            <person name="Diekhans M."/>
            <person name="Fiddes I."/>
            <person name="Haussler D."/>
            <person name="Eichler E."/>
        </authorList>
    </citation>
    <scope>NUCLEOTIDE SEQUENCE [LARGE SCALE GENOMIC DNA]</scope>
    <source>
        <strain evidence="1">Susie</strain>
    </source>
</reference>
<gene>
    <name evidence="1" type="ORF">CR201_G0033001</name>
</gene>
<comment type="caution">
    <text evidence="1">The sequence shown here is derived from an EMBL/GenBank/DDBJ whole genome shotgun (WGS) entry which is preliminary data.</text>
</comment>
<protein>
    <submittedName>
        <fullName evidence="1">MTTP isoform 8</fullName>
    </submittedName>
</protein>